<dbReference type="OrthoDB" id="7700848at2759"/>
<organism evidence="1 2">
    <name type="scientific">Lasius niger</name>
    <name type="common">Black garden ant</name>
    <dbReference type="NCBI Taxonomy" id="67767"/>
    <lineage>
        <taxon>Eukaryota</taxon>
        <taxon>Metazoa</taxon>
        <taxon>Ecdysozoa</taxon>
        <taxon>Arthropoda</taxon>
        <taxon>Hexapoda</taxon>
        <taxon>Insecta</taxon>
        <taxon>Pterygota</taxon>
        <taxon>Neoptera</taxon>
        <taxon>Endopterygota</taxon>
        <taxon>Hymenoptera</taxon>
        <taxon>Apocrita</taxon>
        <taxon>Aculeata</taxon>
        <taxon>Formicoidea</taxon>
        <taxon>Formicidae</taxon>
        <taxon>Formicinae</taxon>
        <taxon>Lasius</taxon>
        <taxon>Lasius</taxon>
    </lineage>
</organism>
<dbReference type="AlphaFoldDB" id="A0A0J7JXN3"/>
<gene>
    <name evidence="1" type="ORF">RF55_22307</name>
</gene>
<protein>
    <submittedName>
        <fullName evidence="1">Reverse transcriptase</fullName>
    </submittedName>
</protein>
<reference evidence="1 2" key="1">
    <citation type="submission" date="2015-04" db="EMBL/GenBank/DDBJ databases">
        <title>Lasius niger genome sequencing.</title>
        <authorList>
            <person name="Konorov E.A."/>
            <person name="Nikitin M.A."/>
            <person name="Kirill M.V."/>
            <person name="Chang P."/>
        </authorList>
    </citation>
    <scope>NUCLEOTIDE SEQUENCE [LARGE SCALE GENOMIC DNA]</scope>
    <source>
        <tissue evidence="1">Whole</tissue>
    </source>
</reference>
<keyword evidence="1" id="KW-0548">Nucleotidyltransferase</keyword>
<accession>A0A0J7JXN3</accession>
<dbReference type="EMBL" id="LBMM01024024">
    <property type="protein sequence ID" value="KMQ82631.1"/>
    <property type="molecule type" value="Genomic_DNA"/>
</dbReference>
<keyword evidence="1" id="KW-0695">RNA-directed DNA polymerase</keyword>
<evidence type="ECO:0000313" key="1">
    <source>
        <dbReference type="EMBL" id="KMQ82631.1"/>
    </source>
</evidence>
<keyword evidence="1" id="KW-0808">Transferase</keyword>
<proteinExistence type="predicted"/>
<dbReference type="PaxDb" id="67767-A0A0J7JXN3"/>
<evidence type="ECO:0000313" key="2">
    <source>
        <dbReference type="Proteomes" id="UP000036403"/>
    </source>
</evidence>
<keyword evidence="2" id="KW-1185">Reference proteome</keyword>
<comment type="caution">
    <text evidence="1">The sequence shown here is derived from an EMBL/GenBank/DDBJ whole genome shotgun (WGS) entry which is preliminary data.</text>
</comment>
<dbReference type="GO" id="GO:0003964">
    <property type="term" value="F:RNA-directed DNA polymerase activity"/>
    <property type="evidence" value="ECO:0007669"/>
    <property type="project" value="UniProtKB-KW"/>
</dbReference>
<name>A0A0J7JXN3_LASNI</name>
<dbReference type="Proteomes" id="UP000036403">
    <property type="component" value="Unassembled WGS sequence"/>
</dbReference>
<sequence>MCAIGTIPNLRGPSESKRRLYLNALLSVILYEAPVWSDEFSSARQKIRMQLMSLQRSMAIRVIAAYRTVSLDAAILLARMPPLHIIAAKQKRIYAGIRELLNEGTWTRKKAKEVHDKEQEAMMNQWERNIVDPKLWGKRKREAIHPNLLEWATRKHGRMTYRTTQLLTGHGSFGSYLYRIEKRESSACWFCEEEIDNADHTIGVCREWTEERDALKEKIGPDLSLPALIASILESSET</sequence>